<reference evidence="1 2" key="1">
    <citation type="submission" date="2020-06" db="EMBL/GenBank/DDBJ databases">
        <title>Pseudomonas eucalypticola sp. nov., an endophyte of Eucalyptus dunnii leaves with biocontrol ability of eucalyptus leaf blight.</title>
        <authorList>
            <person name="Liu Y."/>
            <person name="Song Z."/>
            <person name="Zeng H."/>
            <person name="Lu M."/>
            <person name="Wang X."/>
            <person name="Lian X."/>
            <person name="Zhang Q."/>
        </authorList>
    </citation>
    <scope>NUCLEOTIDE SEQUENCE [LARGE SCALE GENOMIC DNA]</scope>
    <source>
        <strain evidence="1 2">NP-1</strain>
    </source>
</reference>
<gene>
    <name evidence="1" type="ORF">HWQ56_01795</name>
</gene>
<dbReference type="EMBL" id="CP056030">
    <property type="protein sequence ID" value="QKZ02593.1"/>
    <property type="molecule type" value="Genomic_DNA"/>
</dbReference>
<accession>A0A7D5D4G8</accession>
<dbReference type="RefSeq" id="WP_176569645.1">
    <property type="nucleotide sequence ID" value="NZ_CP056030.1"/>
</dbReference>
<keyword evidence="2" id="KW-1185">Reference proteome</keyword>
<evidence type="ECO:0000313" key="2">
    <source>
        <dbReference type="Proteomes" id="UP000509568"/>
    </source>
</evidence>
<dbReference type="KEGG" id="pez:HWQ56_01795"/>
<protein>
    <submittedName>
        <fullName evidence="1">Uncharacterized protein</fullName>
    </submittedName>
</protein>
<dbReference type="AlphaFoldDB" id="A0A7D5D4G8"/>
<name>A0A7D5D4G8_9PSED</name>
<dbReference type="Proteomes" id="UP000509568">
    <property type="component" value="Chromosome"/>
</dbReference>
<organism evidence="1 2">
    <name type="scientific">Pseudomonas eucalypticola</name>
    <dbReference type="NCBI Taxonomy" id="2599595"/>
    <lineage>
        <taxon>Bacteria</taxon>
        <taxon>Pseudomonadati</taxon>
        <taxon>Pseudomonadota</taxon>
        <taxon>Gammaproteobacteria</taxon>
        <taxon>Pseudomonadales</taxon>
        <taxon>Pseudomonadaceae</taxon>
        <taxon>Pseudomonas</taxon>
    </lineage>
</organism>
<sequence length="102" mass="11626">MNVEKYVRNFQYELQRFIVSGEPVDVEVLKEWQAMHGILQISLEGLRGAVQSAADVHDGMTLMATLLDAAHTDRLDADQVRCLIEPLRQQLWVAVEDARESF</sequence>
<evidence type="ECO:0000313" key="1">
    <source>
        <dbReference type="EMBL" id="QKZ02593.1"/>
    </source>
</evidence>
<proteinExistence type="predicted"/>